<dbReference type="AlphaFoldDB" id="A0A915YW89"/>
<protein>
    <submittedName>
        <fullName evidence="1">Uncharacterized protein</fullName>
    </submittedName>
</protein>
<name>A0A915YW89_9GLOM</name>
<sequence>MGKLPHPFRPYFELISNPNNKSNKFAVCLCCIEEYTRNIAITKKECHVINKVKSCYDQLAKCENFKKRYSESEYTEILTLNSNDGNKVIAGKRKGEFYITL</sequence>
<reference evidence="1" key="1">
    <citation type="submission" date="2020-05" db="EMBL/GenBank/DDBJ databases">
        <authorList>
            <person name="Rincon C."/>
            <person name="Sanders R I."/>
            <person name="Robbins C."/>
            <person name="Chaturvedi A."/>
        </authorList>
    </citation>
    <scope>NUCLEOTIDE SEQUENCE</scope>
    <source>
        <strain evidence="1">CHB12</strain>
    </source>
</reference>
<gene>
    <name evidence="1" type="ORF">CHRIB12_LOCUS4249</name>
</gene>
<dbReference type="EMBL" id="CAGKOT010000006">
    <property type="protein sequence ID" value="CAB5346638.1"/>
    <property type="molecule type" value="Genomic_DNA"/>
</dbReference>
<comment type="caution">
    <text evidence="1">The sequence shown here is derived from an EMBL/GenBank/DDBJ whole genome shotgun (WGS) entry which is preliminary data.</text>
</comment>
<accession>A0A915YW89</accession>
<dbReference type="Proteomes" id="UP000684084">
    <property type="component" value="Unassembled WGS sequence"/>
</dbReference>
<evidence type="ECO:0000313" key="2">
    <source>
        <dbReference type="Proteomes" id="UP000684084"/>
    </source>
</evidence>
<proteinExistence type="predicted"/>
<dbReference type="OrthoDB" id="2422597at2759"/>
<evidence type="ECO:0000313" key="1">
    <source>
        <dbReference type="EMBL" id="CAB5346638.1"/>
    </source>
</evidence>
<organism evidence="1 2">
    <name type="scientific">Rhizophagus irregularis</name>
    <dbReference type="NCBI Taxonomy" id="588596"/>
    <lineage>
        <taxon>Eukaryota</taxon>
        <taxon>Fungi</taxon>
        <taxon>Fungi incertae sedis</taxon>
        <taxon>Mucoromycota</taxon>
        <taxon>Glomeromycotina</taxon>
        <taxon>Glomeromycetes</taxon>
        <taxon>Glomerales</taxon>
        <taxon>Glomeraceae</taxon>
        <taxon>Rhizophagus</taxon>
    </lineage>
</organism>